<dbReference type="EMBL" id="BKCJ010424605">
    <property type="protein sequence ID" value="GFA44128.1"/>
    <property type="molecule type" value="Genomic_DNA"/>
</dbReference>
<comment type="caution">
    <text evidence="1">The sequence shown here is derived from an EMBL/GenBank/DDBJ whole genome shotgun (WGS) entry which is preliminary data.</text>
</comment>
<evidence type="ECO:0000313" key="1">
    <source>
        <dbReference type="EMBL" id="GFA44128.1"/>
    </source>
</evidence>
<dbReference type="AlphaFoldDB" id="A0A699JN03"/>
<sequence length="112" mass="13295">MRKHGYVYLEEIVVRRVDNVLYRFKEGDFPQLRINDIEDMLLFVVQNQLTNLLGDDVADFAIALRMFTISLASFFAQRHYQEYRHGVLAKEKMKHIGQEKSSLHDKRHQQAD</sequence>
<organism evidence="1">
    <name type="scientific">Tanacetum cinerariifolium</name>
    <name type="common">Dalmatian daisy</name>
    <name type="synonym">Chrysanthemum cinerariifolium</name>
    <dbReference type="NCBI Taxonomy" id="118510"/>
    <lineage>
        <taxon>Eukaryota</taxon>
        <taxon>Viridiplantae</taxon>
        <taxon>Streptophyta</taxon>
        <taxon>Embryophyta</taxon>
        <taxon>Tracheophyta</taxon>
        <taxon>Spermatophyta</taxon>
        <taxon>Magnoliopsida</taxon>
        <taxon>eudicotyledons</taxon>
        <taxon>Gunneridae</taxon>
        <taxon>Pentapetalae</taxon>
        <taxon>asterids</taxon>
        <taxon>campanulids</taxon>
        <taxon>Asterales</taxon>
        <taxon>Asteraceae</taxon>
        <taxon>Asteroideae</taxon>
        <taxon>Anthemideae</taxon>
        <taxon>Anthemidinae</taxon>
        <taxon>Tanacetum</taxon>
    </lineage>
</organism>
<proteinExistence type="predicted"/>
<protein>
    <submittedName>
        <fullName evidence="1">Uncharacterized protein</fullName>
    </submittedName>
</protein>
<name>A0A699JN03_TANCI</name>
<gene>
    <name evidence="1" type="ORF">Tci_616100</name>
</gene>
<reference evidence="1" key="1">
    <citation type="journal article" date="2019" name="Sci. Rep.">
        <title>Draft genome of Tanacetum cinerariifolium, the natural source of mosquito coil.</title>
        <authorList>
            <person name="Yamashiro T."/>
            <person name="Shiraishi A."/>
            <person name="Satake H."/>
            <person name="Nakayama K."/>
        </authorList>
    </citation>
    <scope>NUCLEOTIDE SEQUENCE</scope>
</reference>
<accession>A0A699JN03</accession>